<dbReference type="CDD" id="cd20292">
    <property type="entry name" value="cupin_QdtA-like"/>
    <property type="match status" value="1"/>
</dbReference>
<dbReference type="Proteomes" id="UP000533324">
    <property type="component" value="Unassembled WGS sequence"/>
</dbReference>
<accession>A0A7U8G279</accession>
<gene>
    <name evidence="2" type="ORF">A0Y59_05745</name>
</gene>
<comment type="caution">
    <text evidence="2">The sequence shown here is derived from an EMBL/GenBank/DDBJ whole genome shotgun (WGS) entry which is preliminary data.</text>
</comment>
<dbReference type="EMBL" id="AABVCV010000009">
    <property type="protein sequence ID" value="EAJ1254688.1"/>
    <property type="molecule type" value="Genomic_DNA"/>
</dbReference>
<organism evidence="2 3">
    <name type="scientific">Campylobacter lari</name>
    <dbReference type="NCBI Taxonomy" id="201"/>
    <lineage>
        <taxon>Bacteria</taxon>
        <taxon>Pseudomonadati</taxon>
        <taxon>Campylobacterota</taxon>
        <taxon>Epsilonproteobacteria</taxon>
        <taxon>Campylobacterales</taxon>
        <taxon>Campylobacteraceae</taxon>
        <taxon>Campylobacter</taxon>
    </lineage>
</organism>
<protein>
    <submittedName>
        <fullName evidence="2">WxcM-like domain-containing protein</fullName>
    </submittedName>
</protein>
<dbReference type="InterPro" id="IPR014710">
    <property type="entry name" value="RmlC-like_jellyroll"/>
</dbReference>
<dbReference type="InterPro" id="IPR011051">
    <property type="entry name" value="RmlC_Cupin_sf"/>
</dbReference>
<evidence type="ECO:0000313" key="3">
    <source>
        <dbReference type="Proteomes" id="UP000533324"/>
    </source>
</evidence>
<feature type="domain" description="Sugar 3,4-ketoisomerase QdtA cupin" evidence="1">
    <location>
        <begin position="1"/>
        <end position="129"/>
    </location>
</feature>
<dbReference type="AlphaFoldDB" id="A0A7U8G279"/>
<dbReference type="SUPFAM" id="SSF51182">
    <property type="entry name" value="RmlC-like cupins"/>
    <property type="match status" value="1"/>
</dbReference>
<name>A0A7U8G279_CAMLA</name>
<proteinExistence type="predicted"/>
<evidence type="ECO:0000313" key="2">
    <source>
        <dbReference type="EMBL" id="EAJ1254688.1"/>
    </source>
</evidence>
<dbReference type="Gene3D" id="2.60.120.10">
    <property type="entry name" value="Jelly Rolls"/>
    <property type="match status" value="1"/>
</dbReference>
<reference evidence="2 3" key="1">
    <citation type="submission" date="2018-05" db="EMBL/GenBank/DDBJ databases">
        <authorList>
            <consortium name="PulseNet: The National Subtyping Network for Foodborne Disease Surveillance"/>
            <person name="Tarr C.L."/>
            <person name="Trees E."/>
            <person name="Katz L.S."/>
            <person name="Carleton-Romer H.A."/>
            <person name="Stroika S."/>
            <person name="Kucerova Z."/>
            <person name="Roache K.F."/>
            <person name="Sabol A.L."/>
            <person name="Besser J."/>
            <person name="Gerner-Smidt P."/>
        </authorList>
    </citation>
    <scope>NUCLEOTIDE SEQUENCE [LARGE SCALE GENOMIC DNA]</scope>
    <source>
        <strain evidence="2 3">1988D-2602</strain>
    </source>
</reference>
<sequence>MDFEILNFSAINDKRGSLIALENLKDIPFEVKRIYYIFDTKPEFPRGAHAHTNLEQVLIMIDGSCEIVLNDGKISQSIILNRPDIGLYIGKNIWREMKNFSYGAKLLVLASEFYDEKEYIRNYEEFLKVVIDER</sequence>
<evidence type="ECO:0000259" key="1">
    <source>
        <dbReference type="Pfam" id="PF05523"/>
    </source>
</evidence>
<dbReference type="InterPro" id="IPR008894">
    <property type="entry name" value="QdtA_cupin_dom"/>
</dbReference>
<dbReference type="Pfam" id="PF05523">
    <property type="entry name" value="FdtA"/>
    <property type="match status" value="1"/>
</dbReference>